<dbReference type="EMBL" id="WHWB01033872">
    <property type="protein sequence ID" value="KAJ7416036.1"/>
    <property type="molecule type" value="Genomic_DNA"/>
</dbReference>
<sequence length="113" mass="12342">MHWKSGEDSKASELWVCFCILRYNPGFEYDGISQSKAAPGQGQVGQQQEFLRGKGGQVLKGVAQGGLEFPSLEMSKEGLAVTLRALISIWMTPEVFSPTITSSNLPTEKSMET</sequence>
<keyword evidence="2" id="KW-1185">Reference proteome</keyword>
<proteinExistence type="predicted"/>
<organism evidence="1 2">
    <name type="scientific">Willisornis vidua</name>
    <name type="common">Xingu scale-backed antbird</name>
    <dbReference type="NCBI Taxonomy" id="1566151"/>
    <lineage>
        <taxon>Eukaryota</taxon>
        <taxon>Metazoa</taxon>
        <taxon>Chordata</taxon>
        <taxon>Craniata</taxon>
        <taxon>Vertebrata</taxon>
        <taxon>Euteleostomi</taxon>
        <taxon>Archelosauria</taxon>
        <taxon>Archosauria</taxon>
        <taxon>Dinosauria</taxon>
        <taxon>Saurischia</taxon>
        <taxon>Theropoda</taxon>
        <taxon>Coelurosauria</taxon>
        <taxon>Aves</taxon>
        <taxon>Neognathae</taxon>
        <taxon>Neoaves</taxon>
        <taxon>Telluraves</taxon>
        <taxon>Australaves</taxon>
        <taxon>Passeriformes</taxon>
        <taxon>Thamnophilidae</taxon>
        <taxon>Willisornis</taxon>
    </lineage>
</organism>
<evidence type="ECO:0000313" key="1">
    <source>
        <dbReference type="EMBL" id="KAJ7416036.1"/>
    </source>
</evidence>
<dbReference type="Proteomes" id="UP001145742">
    <property type="component" value="Unassembled WGS sequence"/>
</dbReference>
<gene>
    <name evidence="1" type="ORF">WISP_74593</name>
</gene>
<name>A0ABQ9D6X5_9PASS</name>
<reference evidence="1" key="1">
    <citation type="submission" date="2019-10" db="EMBL/GenBank/DDBJ databases">
        <authorList>
            <person name="Soares A.E.R."/>
            <person name="Aleixo A."/>
            <person name="Schneider P."/>
            <person name="Miyaki C.Y."/>
            <person name="Schneider M.P."/>
            <person name="Mello C."/>
            <person name="Vasconcelos A.T.R."/>
        </authorList>
    </citation>
    <scope>NUCLEOTIDE SEQUENCE</scope>
    <source>
        <tissue evidence="1">Muscle</tissue>
    </source>
</reference>
<accession>A0ABQ9D6X5</accession>
<evidence type="ECO:0000313" key="2">
    <source>
        <dbReference type="Proteomes" id="UP001145742"/>
    </source>
</evidence>
<comment type="caution">
    <text evidence="1">The sequence shown here is derived from an EMBL/GenBank/DDBJ whole genome shotgun (WGS) entry which is preliminary data.</text>
</comment>
<protein>
    <submittedName>
        <fullName evidence="1">Uncharacterized protein</fullName>
    </submittedName>
</protein>